<evidence type="ECO:0000313" key="7">
    <source>
        <dbReference type="Proteomes" id="UP000503483"/>
    </source>
</evidence>
<feature type="active site" description="Nucleophile" evidence="4">
    <location>
        <position position="48"/>
    </location>
</feature>
<organism evidence="6 7">
    <name type="scientific">Arcobacter acticola</name>
    <dbReference type="NCBI Taxonomy" id="1849015"/>
    <lineage>
        <taxon>Bacteria</taxon>
        <taxon>Pseudomonadati</taxon>
        <taxon>Campylobacterota</taxon>
        <taxon>Epsilonproteobacteria</taxon>
        <taxon>Campylobacterales</taxon>
        <taxon>Arcobacteraceae</taxon>
        <taxon>Arcobacter</taxon>
    </lineage>
</organism>
<evidence type="ECO:0000313" key="6">
    <source>
        <dbReference type="EMBL" id="QKE29956.1"/>
    </source>
</evidence>
<dbReference type="GO" id="GO:0016042">
    <property type="term" value="P:lipid catabolic process"/>
    <property type="evidence" value="ECO:0007669"/>
    <property type="project" value="UniProtKB-UniRule"/>
</dbReference>
<proteinExistence type="predicted"/>
<keyword evidence="7" id="KW-1185">Reference proteome</keyword>
<keyword evidence="3 4" id="KW-0443">Lipid metabolism</keyword>
<sequence length="260" mass="29497">MITQVKRIPTNNLALALSGGAARGAFHLGILDFCEEYKIEIKAYSGSSIGAIISASHASGISAKEQLKIFSSKDVRQALKFNYFRNGLLKIDSSNKIIKELLPIEKLEDIPKPIWVNAYDLKKKELHYFNSGDTVTLCLASSALVPLFKPIAYEGMNLIDGGLFDNIPIRPLLDKNYDIYAIDLFAKDNEIKTKNFNPLRNIKKSLFKQLHENHKHSLENTNYYLGSKHIRNFSLFTFKELEQCFNLGIKEAQNHFLDIL</sequence>
<dbReference type="InterPro" id="IPR050301">
    <property type="entry name" value="NTE"/>
</dbReference>
<dbReference type="Pfam" id="PF01734">
    <property type="entry name" value="Patatin"/>
    <property type="match status" value="1"/>
</dbReference>
<keyword evidence="1 4" id="KW-0378">Hydrolase</keyword>
<dbReference type="Gene3D" id="3.40.1090.10">
    <property type="entry name" value="Cytosolic phospholipase A2 catalytic domain"/>
    <property type="match status" value="1"/>
</dbReference>
<feature type="active site" description="Proton acceptor" evidence="4">
    <location>
        <position position="160"/>
    </location>
</feature>
<dbReference type="EMBL" id="CP042652">
    <property type="protein sequence ID" value="QKE29956.1"/>
    <property type="molecule type" value="Genomic_DNA"/>
</dbReference>
<dbReference type="SUPFAM" id="SSF52151">
    <property type="entry name" value="FabD/lysophospholipase-like"/>
    <property type="match status" value="1"/>
</dbReference>
<keyword evidence="2 4" id="KW-0442">Lipid degradation</keyword>
<dbReference type="PANTHER" id="PTHR14226">
    <property type="entry name" value="NEUROPATHY TARGET ESTERASE/SWISS CHEESE D.MELANOGASTER"/>
    <property type="match status" value="1"/>
</dbReference>
<protein>
    <submittedName>
        <fullName evidence="6">Patatin-like phospholipase</fullName>
    </submittedName>
</protein>
<dbReference type="PROSITE" id="PS51635">
    <property type="entry name" value="PNPLA"/>
    <property type="match status" value="1"/>
</dbReference>
<dbReference type="InterPro" id="IPR016035">
    <property type="entry name" value="Acyl_Trfase/lysoPLipase"/>
</dbReference>
<dbReference type="AlphaFoldDB" id="A0A6M8EKQ1"/>
<evidence type="ECO:0000256" key="1">
    <source>
        <dbReference type="ARBA" id="ARBA00022801"/>
    </source>
</evidence>
<dbReference type="GO" id="GO:0016787">
    <property type="term" value="F:hydrolase activity"/>
    <property type="evidence" value="ECO:0007669"/>
    <property type="project" value="UniProtKB-UniRule"/>
</dbReference>
<evidence type="ECO:0000256" key="4">
    <source>
        <dbReference type="PROSITE-ProRule" id="PRU01161"/>
    </source>
</evidence>
<name>A0A6M8EKQ1_9BACT</name>
<dbReference type="InterPro" id="IPR002641">
    <property type="entry name" value="PNPLA_dom"/>
</dbReference>
<gene>
    <name evidence="6" type="ORF">AACT_2895</name>
</gene>
<comment type="caution">
    <text evidence="4">Lacks conserved residue(s) required for the propagation of feature annotation.</text>
</comment>
<evidence type="ECO:0000259" key="5">
    <source>
        <dbReference type="PROSITE" id="PS51635"/>
    </source>
</evidence>
<reference evidence="6 7" key="1">
    <citation type="submission" date="2019-08" db="EMBL/GenBank/DDBJ databases">
        <title>Complete genome sequence of Arcobacter acticola.</title>
        <authorList>
            <person name="Miller W."/>
        </authorList>
    </citation>
    <scope>NUCLEOTIDE SEQUENCE [LARGE SCALE GENOMIC DNA]</scope>
    <source>
        <strain evidence="6 7">KCTC 52212</strain>
    </source>
</reference>
<dbReference type="Proteomes" id="UP000503483">
    <property type="component" value="Chromosome"/>
</dbReference>
<dbReference type="KEGG" id="paco:AACT_2895"/>
<evidence type="ECO:0000256" key="3">
    <source>
        <dbReference type="ARBA" id="ARBA00023098"/>
    </source>
</evidence>
<feature type="short sequence motif" description="GXSXG" evidence="4">
    <location>
        <begin position="46"/>
        <end position="50"/>
    </location>
</feature>
<dbReference type="RefSeq" id="WP_172128174.1">
    <property type="nucleotide sequence ID" value="NZ_CP042652.1"/>
</dbReference>
<feature type="domain" description="PNPLA" evidence="5">
    <location>
        <begin position="15"/>
        <end position="173"/>
    </location>
</feature>
<dbReference type="PANTHER" id="PTHR14226:SF78">
    <property type="entry name" value="SLR0060 PROTEIN"/>
    <property type="match status" value="1"/>
</dbReference>
<evidence type="ECO:0000256" key="2">
    <source>
        <dbReference type="ARBA" id="ARBA00022963"/>
    </source>
</evidence>
<feature type="short sequence motif" description="DGA/G" evidence="4">
    <location>
        <begin position="160"/>
        <end position="162"/>
    </location>
</feature>
<accession>A0A6M8EKQ1</accession>